<name>A0A451BL23_9GAMM</name>
<dbReference type="InterPro" id="IPR054353">
    <property type="entry name" value="IstA-like_C"/>
</dbReference>
<dbReference type="InterPro" id="IPR002611">
    <property type="entry name" value="IstB_ATP-bd"/>
</dbReference>
<feature type="domain" description="IstB-like ATP-binding" evidence="1">
    <location>
        <begin position="142"/>
        <end position="195"/>
    </location>
</feature>
<dbReference type="Pfam" id="PF01695">
    <property type="entry name" value="IstB_IS21"/>
    <property type="match status" value="1"/>
</dbReference>
<dbReference type="AlphaFoldDB" id="A0A451BL23"/>
<proteinExistence type="predicted"/>
<gene>
    <name evidence="3" type="ORF">BECKSD772D_GA0070982_10327</name>
</gene>
<accession>A0A451BL23</accession>
<protein>
    <submittedName>
        <fullName evidence="3">IstB-like ATP binding N-terminal</fullName>
    </submittedName>
</protein>
<dbReference type="EMBL" id="CAADHB010000032">
    <property type="protein sequence ID" value="VFK78999.1"/>
    <property type="molecule type" value="Genomic_DNA"/>
</dbReference>
<dbReference type="Pfam" id="PF22483">
    <property type="entry name" value="Mu-transpos_C_2"/>
    <property type="match status" value="1"/>
</dbReference>
<reference evidence="3" key="1">
    <citation type="submission" date="2019-02" db="EMBL/GenBank/DDBJ databases">
        <authorList>
            <person name="Gruber-Vodicka R. H."/>
            <person name="Seah K. B. B."/>
        </authorList>
    </citation>
    <scope>NUCLEOTIDE SEQUENCE</scope>
    <source>
        <strain evidence="3">BECK_S127</strain>
    </source>
</reference>
<feature type="domain" description="Transposase for insertion sequence element IS21-like C-terminal" evidence="2">
    <location>
        <begin position="25"/>
        <end position="70"/>
    </location>
</feature>
<evidence type="ECO:0000259" key="1">
    <source>
        <dbReference type="Pfam" id="PF01695"/>
    </source>
</evidence>
<dbReference type="GO" id="GO:0005524">
    <property type="term" value="F:ATP binding"/>
    <property type="evidence" value="ECO:0007669"/>
    <property type="project" value="InterPro"/>
</dbReference>
<sequence>MIATYAELAHHYGAAVLPARPRKSKDKAKLRLDYHIEFNRRFYSVPHALVGEEAGPRITATLITVLHKGKQPPHQRHGSGRFSALNPSTCQNLSGASECSLHRFLSWSRQIGPATHGSCINWKTAFVRNTVTGQWGQPPTYADLSFEEGLGMLIEREILNRENRRLTCLLPLAKLRIPASIEEIDYRHPRGLGHKSERFAFGYVLLLVSA</sequence>
<evidence type="ECO:0000259" key="2">
    <source>
        <dbReference type="Pfam" id="PF22483"/>
    </source>
</evidence>
<organism evidence="3">
    <name type="scientific">Candidatus Kentrum sp. SD</name>
    <dbReference type="NCBI Taxonomy" id="2126332"/>
    <lineage>
        <taxon>Bacteria</taxon>
        <taxon>Pseudomonadati</taxon>
        <taxon>Pseudomonadota</taxon>
        <taxon>Gammaproteobacteria</taxon>
        <taxon>Candidatus Kentrum</taxon>
    </lineage>
</organism>
<evidence type="ECO:0000313" key="3">
    <source>
        <dbReference type="EMBL" id="VFK78999.1"/>
    </source>
</evidence>